<feature type="coiled-coil region" evidence="3">
    <location>
        <begin position="108"/>
        <end position="142"/>
    </location>
</feature>
<dbReference type="PANTHER" id="PTHR32347:SF14">
    <property type="entry name" value="EFFLUX SYSTEM COMPONENT YKNX-RELATED"/>
    <property type="match status" value="1"/>
</dbReference>
<dbReference type="Gene3D" id="6.10.140.1990">
    <property type="match status" value="1"/>
</dbReference>
<dbReference type="SUPFAM" id="SSF111369">
    <property type="entry name" value="HlyD-like secretion proteins"/>
    <property type="match status" value="1"/>
</dbReference>
<dbReference type="Gene3D" id="2.40.30.170">
    <property type="match status" value="1"/>
</dbReference>
<dbReference type="InterPro" id="IPR058625">
    <property type="entry name" value="MdtA-like_BSH"/>
</dbReference>
<feature type="domain" description="Multidrug resistance protein MdtA-like barrel-sandwich hybrid" evidence="6">
    <location>
        <begin position="62"/>
        <end position="220"/>
    </location>
</feature>
<dbReference type="RefSeq" id="WP_234867362.1">
    <property type="nucleotide sequence ID" value="NZ_JAKEVY010000004.1"/>
</dbReference>
<reference evidence="8 9" key="1">
    <citation type="submission" date="2022-01" db="EMBL/GenBank/DDBJ databases">
        <title>Flavihumibacter sp. nov., isolated from sediment of a river.</title>
        <authorList>
            <person name="Liu H."/>
        </authorList>
    </citation>
    <scope>NUCLEOTIDE SEQUENCE [LARGE SCALE GENOMIC DNA]</scope>
    <source>
        <strain evidence="8 9">RY-1</strain>
    </source>
</reference>
<dbReference type="PANTHER" id="PTHR32347">
    <property type="entry name" value="EFFLUX SYSTEM COMPONENT YKNX-RELATED"/>
    <property type="match status" value="1"/>
</dbReference>
<accession>A0ABS9BMG1</accession>
<evidence type="ECO:0000313" key="8">
    <source>
        <dbReference type="EMBL" id="MCF1716298.1"/>
    </source>
</evidence>
<dbReference type="InterPro" id="IPR030190">
    <property type="entry name" value="MacA_alpha-hairpin_sf"/>
</dbReference>
<gene>
    <name evidence="8" type="ORF">L0U88_16770</name>
</gene>
<comment type="caution">
    <text evidence="8">The sequence shown here is derived from an EMBL/GenBank/DDBJ whole genome shotgun (WGS) entry which is preliminary data.</text>
</comment>
<evidence type="ECO:0000256" key="3">
    <source>
        <dbReference type="SAM" id="Coils"/>
    </source>
</evidence>
<feature type="domain" description="AprE-like beta-barrel" evidence="7">
    <location>
        <begin position="241"/>
        <end position="338"/>
    </location>
</feature>
<keyword evidence="2 3" id="KW-0175">Coiled coil</keyword>
<name>A0ABS9BMG1_9BACT</name>
<dbReference type="InterPro" id="IPR058982">
    <property type="entry name" value="Beta-barrel_AprE"/>
</dbReference>
<dbReference type="Proteomes" id="UP001200145">
    <property type="component" value="Unassembled WGS sequence"/>
</dbReference>
<proteinExistence type="predicted"/>
<feature type="compositionally biased region" description="Basic and acidic residues" evidence="4">
    <location>
        <begin position="354"/>
        <end position="363"/>
    </location>
</feature>
<evidence type="ECO:0000256" key="2">
    <source>
        <dbReference type="ARBA" id="ARBA00023054"/>
    </source>
</evidence>
<keyword evidence="9" id="KW-1185">Reference proteome</keyword>
<dbReference type="Gene3D" id="2.40.420.20">
    <property type="match status" value="1"/>
</dbReference>
<evidence type="ECO:0000259" key="5">
    <source>
        <dbReference type="Pfam" id="PF25876"/>
    </source>
</evidence>
<dbReference type="Gene3D" id="2.40.50.100">
    <property type="match status" value="1"/>
</dbReference>
<evidence type="ECO:0000256" key="4">
    <source>
        <dbReference type="SAM" id="MobiDB-lite"/>
    </source>
</evidence>
<dbReference type="InterPro" id="IPR058624">
    <property type="entry name" value="MdtA-like_HH"/>
</dbReference>
<dbReference type="Pfam" id="PF25917">
    <property type="entry name" value="BSH_RND"/>
    <property type="match status" value="1"/>
</dbReference>
<feature type="domain" description="Multidrug resistance protein MdtA-like alpha-helical hairpin" evidence="5">
    <location>
        <begin position="116"/>
        <end position="189"/>
    </location>
</feature>
<dbReference type="Pfam" id="PF26002">
    <property type="entry name" value="Beta-barrel_AprE"/>
    <property type="match status" value="1"/>
</dbReference>
<comment type="subcellular location">
    <subcellularLocation>
        <location evidence="1">Cell envelope</location>
    </subcellularLocation>
</comment>
<sequence length="462" mass="50838">MNKKLVWILVAVVVLIIALFGLKQAGIIGGEEGIKVTTEKVAKRTIIETVNASGKVYPEVEVKVSSDISGEIVELMVEEGDSVRKGQVLAKIFADIYLTQRDQVAASVRQQQALVDNSQAQLEALQSALSQAEAQFRRQEQLMKEKVISRAEFEQAENAYNTAKANYNAGLQTIRANQASVASTRANLESANKNLGRTTILAPMNGVVSLLAVKKGERVVGTAQMTGTEMMRIADMDKIEVRVEVGENDIPKVHLGDSALVEIDAYNDRKFKGIVTQIASSSKALSSATATAVTNDVTNYEVRIRLLKESYQDLIDPTRPKNFPFRPGMSASADIQTKRKMDVLAVPINAVTTREKDSDKAVNETRTSTAESGSNNNEQQENRRSISTELDEVVFVLQADKTTVKRVKVRTDIQDITYIEVLSGLKEGDEVVTGPYSLVSKTLKNNDKVKVVKKEELFEKKK</sequence>
<feature type="compositionally biased region" description="Polar residues" evidence="4">
    <location>
        <begin position="364"/>
        <end position="373"/>
    </location>
</feature>
<dbReference type="Pfam" id="PF25876">
    <property type="entry name" value="HH_MFP_RND"/>
    <property type="match status" value="1"/>
</dbReference>
<protein>
    <submittedName>
        <fullName evidence="8">Efflux RND transporter periplasmic adaptor subunit</fullName>
    </submittedName>
</protein>
<feature type="region of interest" description="Disordered" evidence="4">
    <location>
        <begin position="354"/>
        <end position="384"/>
    </location>
</feature>
<dbReference type="InterPro" id="IPR050465">
    <property type="entry name" value="UPF0194_transport"/>
</dbReference>
<evidence type="ECO:0000256" key="1">
    <source>
        <dbReference type="ARBA" id="ARBA00004196"/>
    </source>
</evidence>
<organism evidence="8 9">
    <name type="scientific">Flavihumibacter fluminis</name>
    <dbReference type="NCBI Taxonomy" id="2909236"/>
    <lineage>
        <taxon>Bacteria</taxon>
        <taxon>Pseudomonadati</taxon>
        <taxon>Bacteroidota</taxon>
        <taxon>Chitinophagia</taxon>
        <taxon>Chitinophagales</taxon>
        <taxon>Chitinophagaceae</taxon>
        <taxon>Flavihumibacter</taxon>
    </lineage>
</organism>
<evidence type="ECO:0000259" key="7">
    <source>
        <dbReference type="Pfam" id="PF26002"/>
    </source>
</evidence>
<dbReference type="EMBL" id="JAKEVY010000004">
    <property type="protein sequence ID" value="MCF1716298.1"/>
    <property type="molecule type" value="Genomic_DNA"/>
</dbReference>
<evidence type="ECO:0000259" key="6">
    <source>
        <dbReference type="Pfam" id="PF25917"/>
    </source>
</evidence>
<evidence type="ECO:0000313" key="9">
    <source>
        <dbReference type="Proteomes" id="UP001200145"/>
    </source>
</evidence>